<reference evidence="2 3" key="1">
    <citation type="submission" date="2019-04" db="EMBL/GenBank/DDBJ databases">
        <title>Trinickia sp. 7GSK02, isolated from subtropical forest soil.</title>
        <authorList>
            <person name="Gao Z.-H."/>
            <person name="Qiu L.-H."/>
        </authorList>
    </citation>
    <scope>NUCLEOTIDE SEQUENCE [LARGE SCALE GENOMIC DNA]</scope>
    <source>
        <strain evidence="2 3">7GSK02</strain>
    </source>
</reference>
<dbReference type="RefSeq" id="WP_136899086.1">
    <property type="nucleotide sequence ID" value="NZ_SWJE01000026.1"/>
</dbReference>
<dbReference type="SUPFAM" id="SSF51905">
    <property type="entry name" value="FAD/NAD(P)-binding domain"/>
    <property type="match status" value="1"/>
</dbReference>
<dbReference type="OrthoDB" id="101972at2"/>
<sequence length="479" mass="53338">MRIAIVGLGSSGTLVLRAIADRLSEGSPVEILMFENQKELGAGVPYGRAFNDERFILNMQASLLGAHPERPDEFIDWLSHRFPGRVDATDYVERTHMGGYLADVLEASLAKLRALRIRHEVVRDEIGDMQVRGNEYLLFGATQTYTVDRVVLAMGHLRKRERVAGGRRYIANPYHALDAVRAIPPDARVGIVGSKLTAVDIALLLHEQGVRQVAMFSGSGRLPLVRGKRLPEHELPVARPPAESSLRAFVRAIREYLDAAGASAEYAGFVTEKDEAARLERELEQAGAPRLWHALLDETKHFIDAYWLRLSPFHKRLFLRKYQGLWMSYRHPMPPSNARTIARMLREGSLRIHGGYRGATPEPDGTLTVAMRDAHVTVDYLIDASGTPADVREIDSPLLDNLLRSRIVARCEFGGIECDPATHRIRPLSNVYVIGQLSRGRVFYVSALERLSIHAKVIAADLTHSLAASTEELRVEAAA</sequence>
<keyword evidence="3" id="KW-1185">Reference proteome</keyword>
<dbReference type="PANTHER" id="PTHR40254">
    <property type="entry name" value="BLR0577 PROTEIN"/>
    <property type="match status" value="1"/>
</dbReference>
<dbReference type="PANTHER" id="PTHR40254:SF1">
    <property type="entry name" value="BLR0577 PROTEIN"/>
    <property type="match status" value="1"/>
</dbReference>
<dbReference type="AlphaFoldDB" id="A0A4U1HDE9"/>
<proteinExistence type="predicted"/>
<organism evidence="2 3">
    <name type="scientific">Trinickia terrae</name>
    <dbReference type="NCBI Taxonomy" id="2571161"/>
    <lineage>
        <taxon>Bacteria</taxon>
        <taxon>Pseudomonadati</taxon>
        <taxon>Pseudomonadota</taxon>
        <taxon>Betaproteobacteria</taxon>
        <taxon>Burkholderiales</taxon>
        <taxon>Burkholderiaceae</taxon>
        <taxon>Trinickia</taxon>
    </lineage>
</organism>
<dbReference type="InterPro" id="IPR052189">
    <property type="entry name" value="L-asp_N-monooxygenase_NS-form"/>
</dbReference>
<comment type="caution">
    <text evidence="2">The sequence shown here is derived from an EMBL/GenBank/DDBJ whole genome shotgun (WGS) entry which is preliminary data.</text>
</comment>
<evidence type="ECO:0000313" key="3">
    <source>
        <dbReference type="Proteomes" id="UP000305539"/>
    </source>
</evidence>
<dbReference type="Pfam" id="PF13454">
    <property type="entry name" value="NAD_binding_9"/>
    <property type="match status" value="1"/>
</dbReference>
<evidence type="ECO:0000313" key="2">
    <source>
        <dbReference type="EMBL" id="TKC78939.1"/>
    </source>
</evidence>
<evidence type="ECO:0000259" key="1">
    <source>
        <dbReference type="Pfam" id="PF13454"/>
    </source>
</evidence>
<dbReference type="Proteomes" id="UP000305539">
    <property type="component" value="Unassembled WGS sequence"/>
</dbReference>
<dbReference type="InterPro" id="IPR036188">
    <property type="entry name" value="FAD/NAD-bd_sf"/>
</dbReference>
<gene>
    <name evidence="2" type="ORF">FAZ69_31360</name>
</gene>
<dbReference type="EMBL" id="SWJE01000026">
    <property type="protein sequence ID" value="TKC78939.1"/>
    <property type="molecule type" value="Genomic_DNA"/>
</dbReference>
<dbReference type="InterPro" id="IPR038732">
    <property type="entry name" value="HpyO/CreE_NAD-binding"/>
</dbReference>
<protein>
    <recommendedName>
        <fullName evidence="1">FAD-dependent urate hydroxylase HpyO/Asp monooxygenase CreE-like FAD/NAD(P)-binding domain-containing protein</fullName>
    </recommendedName>
</protein>
<feature type="domain" description="FAD-dependent urate hydroxylase HpyO/Asp monooxygenase CreE-like FAD/NAD(P)-binding" evidence="1">
    <location>
        <begin position="4"/>
        <end position="156"/>
    </location>
</feature>
<dbReference type="Gene3D" id="3.50.50.60">
    <property type="entry name" value="FAD/NAD(P)-binding domain"/>
    <property type="match status" value="1"/>
</dbReference>
<accession>A0A4U1HDE9</accession>
<name>A0A4U1HDE9_9BURK</name>